<gene>
    <name evidence="1" type="ORF">CBO05C_2233</name>
</gene>
<dbReference type="AlphaFoldDB" id="A0A0S6U626"/>
<organism evidence="1">
    <name type="scientific">Clostridium botulinum B str. Osaka05</name>
    <dbReference type="NCBI Taxonomy" id="1407017"/>
    <lineage>
        <taxon>Bacteria</taxon>
        <taxon>Bacillati</taxon>
        <taxon>Bacillota</taxon>
        <taxon>Clostridia</taxon>
        <taxon>Eubacteriales</taxon>
        <taxon>Clostridiaceae</taxon>
        <taxon>Clostridium</taxon>
    </lineage>
</organism>
<evidence type="ECO:0000313" key="1">
    <source>
        <dbReference type="EMBL" id="GAE02543.1"/>
    </source>
</evidence>
<dbReference type="Proteomes" id="UP000054164">
    <property type="component" value="Unassembled WGS sequence"/>
</dbReference>
<sequence length="47" mass="5302">MMDLNNNELIGYKLSTSLEIEFVIDTVKTAISKCSKEKSKDLVIHSD</sequence>
<dbReference type="EMBL" id="DF384213">
    <property type="protein sequence ID" value="GAE02543.1"/>
    <property type="molecule type" value="Genomic_DNA"/>
</dbReference>
<proteinExistence type="predicted"/>
<dbReference type="HOGENOM" id="CLU_3166359_0_0_9"/>
<accession>A0A0S6U626</accession>
<name>A0A0S6U626_CLOBO</name>
<protein>
    <submittedName>
        <fullName evidence="1">Transposase</fullName>
    </submittedName>
</protein>
<reference evidence="1" key="1">
    <citation type="submission" date="2013-10" db="EMBL/GenBank/DDBJ databases">
        <title>Draft genome sequence of Clostridium botulinum type B strain Osaka05.</title>
        <authorList>
            <person name="Sakaguchi Y."/>
            <person name="Hosomi K."/>
            <person name="Uchiyama J."/>
            <person name="Ogura Y."/>
            <person name="Sakaguchi M."/>
            <person name="Kohda T."/>
            <person name="Mukamoto M."/>
            <person name="Misawa N."/>
            <person name="Matsuzaki S."/>
            <person name="Hayashi T."/>
            <person name="Kozaki S."/>
        </authorList>
    </citation>
    <scope>NUCLEOTIDE SEQUENCE</scope>
    <source>
        <strain evidence="1">Osaka05</strain>
    </source>
</reference>